<comment type="caution">
    <text evidence="3">The sequence shown here is derived from an EMBL/GenBank/DDBJ whole genome shotgun (WGS) entry which is preliminary data.</text>
</comment>
<gene>
    <name evidence="3" type="ORF">H6D15_03240</name>
</gene>
<sequence length="134" mass="15653">MKKKETKNSAEMQEKRMKLRELSNALVSARDKGQYMGNEDDTVNGLLRFYYACKGFKNLKTFSEWKKDGFSVKKGEKALLVWGSPVSFNKKKEEDTAKEAEQEEEKKKDDDYFPLCYLFAECQVHKITKSQKND</sequence>
<reference evidence="3 4" key="1">
    <citation type="journal article" date="2021" name="Sci. Rep.">
        <title>The distribution of antibiotic resistance genes in chicken gut microbiota commensals.</title>
        <authorList>
            <person name="Juricova H."/>
            <person name="Matiasovicova J."/>
            <person name="Kubasova T."/>
            <person name="Cejkova D."/>
            <person name="Rychlik I."/>
        </authorList>
    </citation>
    <scope>NUCLEOTIDE SEQUENCE [LARGE SCALE GENOMIC DNA]</scope>
    <source>
        <strain evidence="3 4">An421</strain>
    </source>
</reference>
<evidence type="ECO:0000256" key="1">
    <source>
        <dbReference type="SAM" id="Coils"/>
    </source>
</evidence>
<dbReference type="Proteomes" id="UP000698924">
    <property type="component" value="Unassembled WGS sequence"/>
</dbReference>
<keyword evidence="4" id="KW-1185">Reference proteome</keyword>
<evidence type="ECO:0000313" key="4">
    <source>
        <dbReference type="Proteomes" id="UP000698924"/>
    </source>
</evidence>
<protein>
    <submittedName>
        <fullName evidence="3">DUF1738 domain-containing protein</fullName>
    </submittedName>
</protein>
<evidence type="ECO:0000259" key="2">
    <source>
        <dbReference type="Pfam" id="PF08401"/>
    </source>
</evidence>
<proteinExistence type="predicted"/>
<dbReference type="AlphaFoldDB" id="A0AA41D7G1"/>
<dbReference type="GO" id="GO:0003697">
    <property type="term" value="F:single-stranded DNA binding"/>
    <property type="evidence" value="ECO:0007669"/>
    <property type="project" value="InterPro"/>
</dbReference>
<dbReference type="RefSeq" id="WP_204971090.1">
    <property type="nucleotide sequence ID" value="NZ_JAAZTS010000002.1"/>
</dbReference>
<name>A0AA41D7G1_9BACT</name>
<dbReference type="InterPro" id="IPR013610">
    <property type="entry name" value="ArdC_N"/>
</dbReference>
<dbReference type="EMBL" id="JACJMO010000002">
    <property type="protein sequence ID" value="MBM6856621.1"/>
    <property type="molecule type" value="Genomic_DNA"/>
</dbReference>
<keyword evidence="1" id="KW-0175">Coiled coil</keyword>
<feature type="coiled-coil region" evidence="1">
    <location>
        <begin position="2"/>
        <end position="32"/>
    </location>
</feature>
<evidence type="ECO:0000313" key="3">
    <source>
        <dbReference type="EMBL" id="MBM6856621.1"/>
    </source>
</evidence>
<dbReference type="Pfam" id="PF08401">
    <property type="entry name" value="ArdcN"/>
    <property type="match status" value="1"/>
</dbReference>
<feature type="domain" description="N-terminal" evidence="2">
    <location>
        <begin position="59"/>
        <end position="107"/>
    </location>
</feature>
<organism evidence="3 4">
    <name type="scientific">Caecibacteroides pullorum</name>
    <dbReference type="NCBI Taxonomy" id="2725562"/>
    <lineage>
        <taxon>Bacteria</taxon>
        <taxon>Pseudomonadati</taxon>
        <taxon>Bacteroidota</taxon>
        <taxon>Bacteroidia</taxon>
        <taxon>Bacteroidales</taxon>
        <taxon>Bacteroidaceae</taxon>
        <taxon>Caecibacteroides</taxon>
    </lineage>
</organism>
<accession>A0AA41D7G1</accession>